<protein>
    <submittedName>
        <fullName evidence="2">WW domain binding protein 2, isoform CRA_a</fullName>
    </submittedName>
</protein>
<organism evidence="2 3">
    <name type="scientific">Rattus norvegicus</name>
    <name type="common">Rat</name>
    <dbReference type="NCBI Taxonomy" id="10116"/>
    <lineage>
        <taxon>Eukaryota</taxon>
        <taxon>Metazoa</taxon>
        <taxon>Chordata</taxon>
        <taxon>Craniata</taxon>
        <taxon>Vertebrata</taxon>
        <taxon>Euteleostomi</taxon>
        <taxon>Mammalia</taxon>
        <taxon>Eutheria</taxon>
        <taxon>Euarchontoglires</taxon>
        <taxon>Glires</taxon>
        <taxon>Rodentia</taxon>
        <taxon>Myomorpha</taxon>
        <taxon>Muroidea</taxon>
        <taxon>Muridae</taxon>
        <taxon>Murinae</taxon>
        <taxon>Rattus</taxon>
    </lineage>
</organism>
<evidence type="ECO:0000256" key="1">
    <source>
        <dbReference type="SAM" id="Phobius"/>
    </source>
</evidence>
<dbReference type="EMBL" id="CH473948">
    <property type="protein sequence ID" value="EDM06642.1"/>
    <property type="molecule type" value="Genomic_DNA"/>
</dbReference>
<evidence type="ECO:0000313" key="4">
    <source>
        <dbReference type="RGD" id="620032"/>
    </source>
</evidence>
<reference evidence="2" key="1">
    <citation type="journal article" date="2005" name="Genome Res.">
        <title>Gene and alternative splicing annotation with AIR.</title>
        <authorList>
            <person name="Florea L."/>
            <person name="Di Francesco V."/>
            <person name="Miller J."/>
            <person name="Turner R."/>
            <person name="Yao A."/>
            <person name="Harris M."/>
            <person name="Walenz B."/>
            <person name="Mobarry C."/>
            <person name="Merkulov G.V."/>
            <person name="Charlab R."/>
            <person name="Dew I."/>
            <person name="Deng Z."/>
            <person name="Istrail S."/>
            <person name="Li P."/>
            <person name="Sutton G."/>
        </authorList>
    </citation>
    <scope>NUCLEOTIDE SEQUENCE</scope>
    <source>
        <strain evidence="2">BN</strain>
    </source>
</reference>
<name>A6HKT8_RAT</name>
<proteinExistence type="predicted"/>
<accession>A6HKT8</accession>
<keyword evidence="1" id="KW-1133">Transmembrane helix</keyword>
<reference evidence="2 3" key="2">
    <citation type="submission" date="2005-07" db="EMBL/GenBank/DDBJ databases">
        <authorList>
            <person name="Mural R.J."/>
            <person name="Li P.W."/>
            <person name="Adams M.D."/>
            <person name="Amanatides P.G."/>
            <person name="Baden-Tillson H."/>
            <person name="Barnstead M."/>
            <person name="Chin S.H."/>
            <person name="Dew I."/>
            <person name="Evans C.A."/>
            <person name="Ferriera S."/>
            <person name="Flanigan M."/>
            <person name="Fosler C."/>
            <person name="Glodek A."/>
            <person name="Gu Z."/>
            <person name="Holt R.A."/>
            <person name="Jennings D."/>
            <person name="Kraft C.L."/>
            <person name="Lu F."/>
            <person name="Nguyen T."/>
            <person name="Nusskern D.R."/>
            <person name="Pfannkoch C.M."/>
            <person name="Sitter C."/>
            <person name="Sutton G.G."/>
            <person name="Venter J.C."/>
            <person name="Wang Z."/>
            <person name="Woodage T."/>
            <person name="Zheng X.H."/>
            <person name="Zhong F."/>
        </authorList>
    </citation>
    <scope>NUCLEOTIDE SEQUENCE [LARGE SCALE GENOMIC DNA]</scope>
    <source>
        <strain evidence="2">BN</strain>
        <strain evidence="3">BN, Sprague-Dawley</strain>
    </source>
</reference>
<dbReference type="Proteomes" id="UP000234681">
    <property type="component" value="Chromosome 10"/>
</dbReference>
<evidence type="ECO:0000313" key="3">
    <source>
        <dbReference type="Proteomes" id="UP000234681"/>
    </source>
</evidence>
<dbReference type="AlphaFoldDB" id="A6HKT8"/>
<gene>
    <name evidence="2 4" type="primary">Wbp2</name>
    <name evidence="2" type="ORF">rCG_33519</name>
</gene>
<dbReference type="EMBL" id="CH473948">
    <property type="protein sequence ID" value="EDM06644.1"/>
    <property type="molecule type" value="Genomic_DNA"/>
</dbReference>
<evidence type="ECO:0000313" key="2">
    <source>
        <dbReference type="EMBL" id="EDM06644.1"/>
    </source>
</evidence>
<keyword evidence="1" id="KW-0472">Membrane</keyword>
<sequence>MIVDTHTHTHTHTHTQRDSLATPLLLSSPLSLVTIVLHLLGSEDQPRLPQALPSHVHIPSPSFPPPPPRVCLALEGRCPSRQSHSPGLACSFCCFQGFYLELPVAGIRSKATVAERKPLCPSAPLPLHPSAGVSGDYSLSFSLHKGLLCRSDRECMSAPLGLLVWDSSNHMTYTPSPPLHALRPLDALRVALVCSWSGCKTRRWLFKENSYLFDTKSPVNILM</sequence>
<feature type="transmembrane region" description="Helical" evidence="1">
    <location>
        <begin position="20"/>
        <end position="40"/>
    </location>
</feature>
<keyword evidence="1" id="KW-0812">Transmembrane</keyword>
<dbReference type="RGD" id="620032">
    <property type="gene designation" value="Wbp2"/>
</dbReference>